<proteinExistence type="predicted"/>
<evidence type="ECO:0000313" key="3">
    <source>
        <dbReference type="EMBL" id="GAA3201805.1"/>
    </source>
</evidence>
<evidence type="ECO:0000313" key="4">
    <source>
        <dbReference type="Proteomes" id="UP001501237"/>
    </source>
</evidence>
<dbReference type="InterPro" id="IPR015943">
    <property type="entry name" value="WD40/YVTN_repeat-like_dom_sf"/>
</dbReference>
<sequence>MSPILNVLVAAALPLSGGGGAQVAFTIKDPAITESSGLAASRRHPGIVYTHNDSGGSPRIFALDSDGRTEAVFTIAGANARDWEGIALGKDEKGRDALYIADIGDNMHGAWPYVTVYRVTEPAQIRSRTLQATAFRFTYADGARDAETIMIDPRDNRLYVASKLLGTGKLYQAPKRLSTSRKNVLKPVGSAHSFATDGAFAPDGSSFVIRGYFSATLYSAPGKRLSSLSLPSQEQGESITYAPDGRSLLVSSEGEDRKVWRVPLPEKALPSPEPVSQDDETEKTPGKGTNKGLGLFVLVGVGVAAVAYARRRK</sequence>
<gene>
    <name evidence="3" type="ORF">GCM10010468_15200</name>
</gene>
<feature type="region of interest" description="Disordered" evidence="1">
    <location>
        <begin position="264"/>
        <end position="293"/>
    </location>
</feature>
<keyword evidence="2" id="KW-0812">Transmembrane</keyword>
<organism evidence="3 4">
    <name type="scientific">Actinocorallia longicatena</name>
    <dbReference type="NCBI Taxonomy" id="111803"/>
    <lineage>
        <taxon>Bacteria</taxon>
        <taxon>Bacillati</taxon>
        <taxon>Actinomycetota</taxon>
        <taxon>Actinomycetes</taxon>
        <taxon>Streptosporangiales</taxon>
        <taxon>Thermomonosporaceae</taxon>
        <taxon>Actinocorallia</taxon>
    </lineage>
</organism>
<comment type="caution">
    <text evidence="3">The sequence shown here is derived from an EMBL/GenBank/DDBJ whole genome shotgun (WGS) entry which is preliminary data.</text>
</comment>
<evidence type="ECO:0000256" key="1">
    <source>
        <dbReference type="SAM" id="MobiDB-lite"/>
    </source>
</evidence>
<evidence type="ECO:0000256" key="2">
    <source>
        <dbReference type="SAM" id="Phobius"/>
    </source>
</evidence>
<evidence type="ECO:0008006" key="5">
    <source>
        <dbReference type="Google" id="ProtNLM"/>
    </source>
</evidence>
<dbReference type="RefSeq" id="WP_344823814.1">
    <property type="nucleotide sequence ID" value="NZ_BAAAUV010000003.1"/>
</dbReference>
<keyword evidence="4" id="KW-1185">Reference proteome</keyword>
<keyword evidence="2" id="KW-0472">Membrane</keyword>
<dbReference type="Proteomes" id="UP001501237">
    <property type="component" value="Unassembled WGS sequence"/>
</dbReference>
<dbReference type="EMBL" id="BAAAUV010000003">
    <property type="protein sequence ID" value="GAA3201805.1"/>
    <property type="molecule type" value="Genomic_DNA"/>
</dbReference>
<keyword evidence="2" id="KW-1133">Transmembrane helix</keyword>
<feature type="transmembrane region" description="Helical" evidence="2">
    <location>
        <begin position="292"/>
        <end position="309"/>
    </location>
</feature>
<dbReference type="Gene3D" id="2.130.10.10">
    <property type="entry name" value="YVTN repeat-like/Quinoprotein amine dehydrogenase"/>
    <property type="match status" value="1"/>
</dbReference>
<protein>
    <recommendedName>
        <fullName evidence="5">WD40 repeat protein</fullName>
    </recommendedName>
</protein>
<dbReference type="SUPFAM" id="SSF101898">
    <property type="entry name" value="NHL repeat"/>
    <property type="match status" value="1"/>
</dbReference>
<accession>A0ABP6Q3F6</accession>
<reference evidence="4" key="1">
    <citation type="journal article" date="2019" name="Int. J. Syst. Evol. Microbiol.">
        <title>The Global Catalogue of Microorganisms (GCM) 10K type strain sequencing project: providing services to taxonomists for standard genome sequencing and annotation.</title>
        <authorList>
            <consortium name="The Broad Institute Genomics Platform"/>
            <consortium name="The Broad Institute Genome Sequencing Center for Infectious Disease"/>
            <person name="Wu L."/>
            <person name="Ma J."/>
        </authorList>
    </citation>
    <scope>NUCLEOTIDE SEQUENCE [LARGE SCALE GENOMIC DNA]</scope>
    <source>
        <strain evidence="4">JCM 9377</strain>
    </source>
</reference>
<name>A0ABP6Q3F6_9ACTN</name>